<feature type="domain" description="CobQ/CobB/MinD/ParA nucleotide binding" evidence="3">
    <location>
        <begin position="155"/>
        <end position="371"/>
    </location>
</feature>
<keyword evidence="5" id="KW-1185">Reference proteome</keyword>
<dbReference type="SUPFAM" id="SSF52540">
    <property type="entry name" value="P-loop containing nucleoside triphosphate hydrolases"/>
    <property type="match status" value="1"/>
</dbReference>
<dbReference type="InterPro" id="IPR027417">
    <property type="entry name" value="P-loop_NTPase"/>
</dbReference>
<dbReference type="PANTHER" id="PTHR43384:SF6">
    <property type="entry name" value="SEPTUM SITE-DETERMINING PROTEIN MIND HOMOLOG, CHLOROPLASTIC"/>
    <property type="match status" value="1"/>
</dbReference>
<dbReference type="Gene3D" id="3.40.50.300">
    <property type="entry name" value="P-loop containing nucleotide triphosphate hydrolases"/>
    <property type="match status" value="1"/>
</dbReference>
<evidence type="ECO:0000313" key="5">
    <source>
        <dbReference type="Proteomes" id="UP001199044"/>
    </source>
</evidence>
<keyword evidence="2" id="KW-0067">ATP-binding</keyword>
<dbReference type="PANTHER" id="PTHR43384">
    <property type="entry name" value="SEPTUM SITE-DETERMINING PROTEIN MIND HOMOLOG, CHLOROPLASTIC-RELATED"/>
    <property type="match status" value="1"/>
</dbReference>
<dbReference type="Gene3D" id="3.40.50.2300">
    <property type="match status" value="1"/>
</dbReference>
<name>A0ABS7YHK5_9VIBR</name>
<protein>
    <recommendedName>
        <fullName evidence="3">CobQ/CobB/MinD/ParA nucleotide binding domain-containing protein</fullName>
    </recommendedName>
</protein>
<dbReference type="RefSeq" id="WP_225249620.1">
    <property type="nucleotide sequence ID" value="NZ_JAIWIU010000016.1"/>
</dbReference>
<dbReference type="InterPro" id="IPR050625">
    <property type="entry name" value="ParA/MinD_ATPase"/>
</dbReference>
<dbReference type="Proteomes" id="UP001199044">
    <property type="component" value="Unassembled WGS sequence"/>
</dbReference>
<evidence type="ECO:0000256" key="1">
    <source>
        <dbReference type="ARBA" id="ARBA00022741"/>
    </source>
</evidence>
<accession>A0ABS7YHK5</accession>
<dbReference type="InterPro" id="IPR002586">
    <property type="entry name" value="CobQ/CobB/MinD/ParA_Nub-bd_dom"/>
</dbReference>
<organism evidence="4 5">
    <name type="scientific">Vibrio tritonius</name>
    <dbReference type="NCBI Taxonomy" id="1435069"/>
    <lineage>
        <taxon>Bacteria</taxon>
        <taxon>Pseudomonadati</taxon>
        <taxon>Pseudomonadota</taxon>
        <taxon>Gammaproteobacteria</taxon>
        <taxon>Vibrionales</taxon>
        <taxon>Vibrionaceae</taxon>
        <taxon>Vibrio</taxon>
    </lineage>
</organism>
<evidence type="ECO:0000259" key="3">
    <source>
        <dbReference type="Pfam" id="PF01656"/>
    </source>
</evidence>
<proteinExistence type="predicted"/>
<gene>
    <name evidence="4" type="ORF">LDJ79_03495</name>
</gene>
<dbReference type="Pfam" id="PF01656">
    <property type="entry name" value="CbiA"/>
    <property type="match status" value="1"/>
</dbReference>
<comment type="caution">
    <text evidence="4">The sequence shown here is derived from an EMBL/GenBank/DDBJ whole genome shotgun (WGS) entry which is preliminary data.</text>
</comment>
<reference evidence="5" key="1">
    <citation type="submission" date="2023-07" db="EMBL/GenBank/DDBJ databases">
        <title>Molecular identification of indigenous halophilic bacteria isolated from red sea cost, biodegradation of synthetic dyes and assessment of degraded metabolite toxicity.</title>
        <authorList>
            <person name="Chaieb K."/>
            <person name="Altayb H.N."/>
        </authorList>
    </citation>
    <scope>NUCLEOTIDE SEQUENCE [LARGE SCALE GENOMIC DNA]</scope>
    <source>
        <strain evidence="5">K20</strain>
    </source>
</reference>
<keyword evidence="1" id="KW-0547">Nucleotide-binding</keyword>
<dbReference type="EMBL" id="JAIWIU010000016">
    <property type="protein sequence ID" value="MCA2015160.1"/>
    <property type="molecule type" value="Genomic_DNA"/>
</dbReference>
<evidence type="ECO:0000313" key="4">
    <source>
        <dbReference type="EMBL" id="MCA2015160.1"/>
    </source>
</evidence>
<sequence length="410" mass="46018">MFELTSILKSGKNQDNHNDQIKTVLFYQTKQCKSLFEESFRFEGITVPIAIENKDDNIIEHVKNKSAEIIIIELNKSKNLVADAERISHLIPTESAVVIVGAEDAMSTMRGLKKLGFYYLFWPATKSELVEFVNSIYDERERPFSVSKGRKAKRISIVGAKGGVGTTMVTAELSCLLAETRHSSSIIVDHNYNSGNLDIMLGINKFEKKKVQKGALSDNLDVSSSRSLLVKKSNLLSILSISAEEFSYGEMVDYRRSIINVMRSECNFIVEDISASTGQVFDFNNDWMESDCIVVITNATVSSLRDAGRLNSIIEAMPTTERPRVFIVVNHTMPEKYASVSSDEIEKFLKRKVDLVIPYIKDFSDVILDGKRLAARRHRSAMVLNQLSSLVLGEDINAKKSFFKKIVSKG</sequence>
<evidence type="ECO:0000256" key="2">
    <source>
        <dbReference type="ARBA" id="ARBA00022840"/>
    </source>
</evidence>